<keyword evidence="6 7" id="KW-0472">Membrane</keyword>
<evidence type="ECO:0000259" key="8">
    <source>
        <dbReference type="Pfam" id="PF15009"/>
    </source>
</evidence>
<feature type="transmembrane region" description="Helical" evidence="7">
    <location>
        <begin position="144"/>
        <end position="163"/>
    </location>
</feature>
<reference evidence="10 11" key="1">
    <citation type="journal article" date="2018" name="Sci. Rep.">
        <title>Comparative analysis of the Pocillopora damicornis genome highlights role of immune system in coral evolution.</title>
        <authorList>
            <person name="Cunning R."/>
            <person name="Bay R.A."/>
            <person name="Gillette P."/>
            <person name="Baker A.C."/>
            <person name="Traylor-Knowles N."/>
        </authorList>
    </citation>
    <scope>NUCLEOTIDE SEQUENCE [LARGE SCALE GENOMIC DNA]</scope>
    <source>
        <strain evidence="10">RSMAS</strain>
        <tissue evidence="10">Whole animal</tissue>
    </source>
</reference>
<dbReference type="GO" id="GO:0005776">
    <property type="term" value="C:autophagosome"/>
    <property type="evidence" value="ECO:0007669"/>
    <property type="project" value="TreeGrafter"/>
</dbReference>
<organism evidence="10 11">
    <name type="scientific">Pocillopora damicornis</name>
    <name type="common">Cauliflower coral</name>
    <name type="synonym">Millepora damicornis</name>
    <dbReference type="NCBI Taxonomy" id="46731"/>
    <lineage>
        <taxon>Eukaryota</taxon>
        <taxon>Metazoa</taxon>
        <taxon>Cnidaria</taxon>
        <taxon>Anthozoa</taxon>
        <taxon>Hexacorallia</taxon>
        <taxon>Scleractinia</taxon>
        <taxon>Astrocoeniina</taxon>
        <taxon>Pocilloporidae</taxon>
        <taxon>Pocillopora</taxon>
    </lineage>
</organism>
<keyword evidence="4" id="KW-0391">Immunity</keyword>
<feature type="transmembrane region" description="Helical" evidence="7">
    <location>
        <begin position="62"/>
        <end position="79"/>
    </location>
</feature>
<evidence type="ECO:0000256" key="5">
    <source>
        <dbReference type="ARBA" id="ARBA00022989"/>
    </source>
</evidence>
<feature type="transmembrane region" description="Helical" evidence="7">
    <location>
        <begin position="544"/>
        <end position="564"/>
    </location>
</feature>
<evidence type="ECO:0000259" key="9">
    <source>
        <dbReference type="Pfam" id="PF23417"/>
    </source>
</evidence>
<gene>
    <name evidence="10" type="ORF">pdam_00012361</name>
</gene>
<feature type="transmembrane region" description="Helical" evidence="7">
    <location>
        <begin position="114"/>
        <end position="132"/>
    </location>
</feature>
<evidence type="ECO:0000256" key="4">
    <source>
        <dbReference type="ARBA" id="ARBA00022859"/>
    </source>
</evidence>
<evidence type="ECO:0000256" key="2">
    <source>
        <dbReference type="ARBA" id="ARBA00022588"/>
    </source>
</evidence>
<feature type="transmembrane region" description="Helical" evidence="7">
    <location>
        <begin position="431"/>
        <end position="450"/>
    </location>
</feature>
<dbReference type="GO" id="GO:0005789">
    <property type="term" value="C:endoplasmic reticulum membrane"/>
    <property type="evidence" value="ECO:0007669"/>
    <property type="project" value="TreeGrafter"/>
</dbReference>
<dbReference type="InterPro" id="IPR029158">
    <property type="entry name" value="STING"/>
</dbReference>
<feature type="transmembrane region" description="Helical" evidence="7">
    <location>
        <begin position="30"/>
        <end position="50"/>
    </location>
</feature>
<comment type="caution">
    <text evidence="10">The sequence shown here is derived from an EMBL/GenBank/DDBJ whole genome shotgun (WGS) entry which is preliminary data.</text>
</comment>
<dbReference type="InterPro" id="IPR055434">
    <property type="entry name" value="STING_TM"/>
</dbReference>
<sequence length="775" mass="87927">MADNHPPRADDVAQQAHNGFGPLSELRGNIATIASTIVVVFSSAVLLFVVKENEKREGIHFLVFKTALLTLSVVLGEIVRRLCLVFEEITHKDARYRGNWKAVLKTTFTFDNSGSILVVAIASALILCLGLYEQYEVFSSPGFSILFFLNCLVVPQLSFLVGLRQLSPVETSDLNEKENKNVADGLAWGYYFGYLRLVLPRLEQRISESDPFRHKIIDKKLFILLPKTCFTCDDIEEADSRVKWVGNLPESKINRGGIKERSYKHAVHEIVMPDGTNEKYHFIVEYATPLMTLHDMSNFQDAQLTAPERDHQVVLFIRKLKEILDKSTECRGRYELVPFSGDEEKNKIADILVEMHKAANVEMDEEADELFTETVISQHFIPRNPKDTLLIANKYTDVLNCLREAEKCERDDVAQQAHNGFGPLSELRGNIATITSAIVVVISSAMLLFAVKDNEKREGIHFLVFTTALLILSVVLGEMVRRLCLVSEEIKHKHARYRGNWKDILKTTFTFNNSGSILVVAIASALTLCFVLHEQYEVFSSPGFSILFFLNCLVVPQLSFLVGLRQLSPVETSDFNEKENKNVADGLAWSYYFGYLKLVLPRLGYRISESDTFRHKITDEKLFILLPKTCFTFGEISKADDRVKWAGKLPESKITRAGILERSYQHAVHRIEMPRPDGTVDEYHFVLEYATPLMSLYEMSSHAKAPLTGPERDHQVVLFIRKLREILDDSEECRGKYELVPISGNDTNKIADVLVGMHSASNIDLEDETDEQTRQ</sequence>
<dbReference type="GO" id="GO:0032481">
    <property type="term" value="P:positive regulation of type I interferon production"/>
    <property type="evidence" value="ECO:0007669"/>
    <property type="project" value="InterPro"/>
</dbReference>
<dbReference type="InterPro" id="IPR038623">
    <property type="entry name" value="STING_C_sf"/>
</dbReference>
<evidence type="ECO:0000256" key="3">
    <source>
        <dbReference type="ARBA" id="ARBA00022692"/>
    </source>
</evidence>
<evidence type="ECO:0000313" key="11">
    <source>
        <dbReference type="Proteomes" id="UP000275408"/>
    </source>
</evidence>
<dbReference type="Gene3D" id="1.20.5.5200">
    <property type="match status" value="2"/>
</dbReference>
<keyword evidence="5 7" id="KW-1133">Transmembrane helix</keyword>
<feature type="transmembrane region" description="Helical" evidence="7">
    <location>
        <begin position="462"/>
        <end position="480"/>
    </location>
</feature>
<feature type="transmembrane region" description="Helical" evidence="7">
    <location>
        <begin position="515"/>
        <end position="532"/>
    </location>
</feature>
<dbReference type="GO" id="GO:0045087">
    <property type="term" value="P:innate immune response"/>
    <property type="evidence" value="ECO:0007669"/>
    <property type="project" value="UniProtKB-KW"/>
</dbReference>
<keyword evidence="3 7" id="KW-0812">Transmembrane</keyword>
<dbReference type="Proteomes" id="UP000275408">
    <property type="component" value="Unassembled WGS sequence"/>
</dbReference>
<name>A0A3M6TJ24_POCDA</name>
<dbReference type="FunFam" id="1.20.5.5200:FF:000001">
    <property type="entry name" value="Stimulator of interferon genes protein"/>
    <property type="match status" value="2"/>
</dbReference>
<dbReference type="GO" id="GO:0002218">
    <property type="term" value="P:activation of innate immune response"/>
    <property type="evidence" value="ECO:0007669"/>
    <property type="project" value="InterPro"/>
</dbReference>
<dbReference type="GO" id="GO:0000045">
    <property type="term" value="P:autophagosome assembly"/>
    <property type="evidence" value="ECO:0007669"/>
    <property type="project" value="TreeGrafter"/>
</dbReference>
<evidence type="ECO:0000313" key="10">
    <source>
        <dbReference type="EMBL" id="RMX41254.1"/>
    </source>
</evidence>
<feature type="domain" description="STING transmembrane" evidence="9">
    <location>
        <begin position="465"/>
        <end position="580"/>
    </location>
</feature>
<dbReference type="Pfam" id="PF23417">
    <property type="entry name" value="STING_TM"/>
    <property type="match status" value="2"/>
</dbReference>
<dbReference type="PANTHER" id="PTHR34339:SF1">
    <property type="entry name" value="STIMULATOR OF INTERFERON GENES PROTEIN"/>
    <property type="match status" value="1"/>
</dbReference>
<dbReference type="GO" id="GO:0061709">
    <property type="term" value="P:reticulophagy"/>
    <property type="evidence" value="ECO:0007669"/>
    <property type="project" value="TreeGrafter"/>
</dbReference>
<dbReference type="Pfam" id="PF15009">
    <property type="entry name" value="STING_LBD"/>
    <property type="match status" value="2"/>
</dbReference>
<feature type="domain" description="STING ligand-binding" evidence="8">
    <location>
        <begin position="181"/>
        <end position="350"/>
    </location>
</feature>
<dbReference type="PANTHER" id="PTHR34339">
    <property type="entry name" value="STIMULATOR OF INTERFERON GENES PROTEIN"/>
    <property type="match status" value="1"/>
</dbReference>
<dbReference type="InterPro" id="IPR055432">
    <property type="entry name" value="STING_LBD"/>
</dbReference>
<dbReference type="GO" id="GO:0035438">
    <property type="term" value="F:cyclic-di-GMP binding"/>
    <property type="evidence" value="ECO:0007669"/>
    <property type="project" value="TreeGrafter"/>
</dbReference>
<keyword evidence="2" id="KW-0399">Innate immunity</keyword>
<dbReference type="EMBL" id="RCHS01003516">
    <property type="protein sequence ID" value="RMX41254.1"/>
    <property type="molecule type" value="Genomic_DNA"/>
</dbReference>
<dbReference type="STRING" id="46731.A0A3M6TJ24"/>
<dbReference type="GO" id="GO:0061507">
    <property type="term" value="F:2',3'-cyclic GMP-AMP binding"/>
    <property type="evidence" value="ECO:0007669"/>
    <property type="project" value="TreeGrafter"/>
</dbReference>
<protein>
    <submittedName>
        <fullName evidence="10">Uncharacterized protein</fullName>
    </submittedName>
</protein>
<evidence type="ECO:0000256" key="1">
    <source>
        <dbReference type="ARBA" id="ARBA00004141"/>
    </source>
</evidence>
<dbReference type="OrthoDB" id="6053839at2759"/>
<dbReference type="GO" id="GO:0016239">
    <property type="term" value="P:positive regulation of macroautophagy"/>
    <property type="evidence" value="ECO:0007669"/>
    <property type="project" value="TreeGrafter"/>
</dbReference>
<dbReference type="AlphaFoldDB" id="A0A3M6TJ24"/>
<proteinExistence type="predicted"/>
<accession>A0A3M6TJ24</accession>
<feature type="domain" description="STING transmembrane" evidence="9">
    <location>
        <begin position="67"/>
        <end position="179"/>
    </location>
</feature>
<keyword evidence="11" id="KW-1185">Reference proteome</keyword>
<evidence type="ECO:0000256" key="6">
    <source>
        <dbReference type="ARBA" id="ARBA00023136"/>
    </source>
</evidence>
<feature type="domain" description="STING ligand-binding" evidence="8">
    <location>
        <begin position="582"/>
        <end position="748"/>
    </location>
</feature>
<dbReference type="Gene3D" id="3.40.50.12100">
    <property type="entry name" value="Stimulator of interferon genes protein"/>
    <property type="match status" value="2"/>
</dbReference>
<comment type="subcellular location">
    <subcellularLocation>
        <location evidence="1">Membrane</location>
        <topology evidence="1">Multi-pass membrane protein</topology>
    </subcellularLocation>
</comment>
<evidence type="ECO:0000256" key="7">
    <source>
        <dbReference type="SAM" id="Phobius"/>
    </source>
</evidence>